<organism evidence="3 4">
    <name type="scientific">Pontibacter chinhatensis</name>
    <dbReference type="NCBI Taxonomy" id="1436961"/>
    <lineage>
        <taxon>Bacteria</taxon>
        <taxon>Pseudomonadati</taxon>
        <taxon>Bacteroidota</taxon>
        <taxon>Cytophagia</taxon>
        <taxon>Cytophagales</taxon>
        <taxon>Hymenobacteraceae</taxon>
        <taxon>Pontibacter</taxon>
    </lineage>
</organism>
<dbReference type="AlphaFoldDB" id="A0A1I2V812"/>
<protein>
    <recommendedName>
        <fullName evidence="5">DNA repair ATPase</fullName>
    </recommendedName>
</protein>
<feature type="coiled-coil region" evidence="1">
    <location>
        <begin position="17"/>
        <end position="44"/>
    </location>
</feature>
<sequence length="234" mass="26575">MRGFILAMFMLVTAAVCQAQSVQVKEVEQEVQGVKRRGQQLSVQLDPKTVERSWREYLGQQAGRVKVSKGLITVEAAKVDTISGVPMRLVSMVSSDATGSNVWWALDFGTDYMSQASTPKEYAAAEGFLRGFARKLYRDDVFRQINAAEDVLRATKAEQDRVVKEANSLQLSIERNKQRRKELEAELVRNAEDLKQLEQEVQRNQQKQELSRQRVQEMEQAVDAVRAKLLQVSK</sequence>
<feature type="signal peptide" evidence="2">
    <location>
        <begin position="1"/>
        <end position="19"/>
    </location>
</feature>
<accession>A0A1I2V812</accession>
<keyword evidence="4" id="KW-1185">Reference proteome</keyword>
<proteinExistence type="predicted"/>
<evidence type="ECO:0008006" key="5">
    <source>
        <dbReference type="Google" id="ProtNLM"/>
    </source>
</evidence>
<evidence type="ECO:0000313" key="3">
    <source>
        <dbReference type="EMBL" id="SFG85240.1"/>
    </source>
</evidence>
<keyword evidence="1" id="KW-0175">Coiled coil</keyword>
<keyword evidence="2" id="KW-0732">Signal</keyword>
<dbReference type="STRING" id="1436961.SAMN05421739_10474"/>
<reference evidence="4" key="1">
    <citation type="submission" date="2016-10" db="EMBL/GenBank/DDBJ databases">
        <authorList>
            <person name="Varghese N."/>
            <person name="Submissions S."/>
        </authorList>
    </citation>
    <scope>NUCLEOTIDE SEQUENCE [LARGE SCALE GENOMIC DNA]</scope>
    <source>
        <strain evidence="4">LP51</strain>
    </source>
</reference>
<dbReference type="RefSeq" id="WP_245756202.1">
    <property type="nucleotide sequence ID" value="NZ_FOOT01000004.1"/>
</dbReference>
<evidence type="ECO:0000256" key="1">
    <source>
        <dbReference type="SAM" id="Coils"/>
    </source>
</evidence>
<gene>
    <name evidence="3" type="ORF">SAMN05421739_10474</name>
</gene>
<name>A0A1I2V812_9BACT</name>
<dbReference type="EMBL" id="FOOT01000004">
    <property type="protein sequence ID" value="SFG85240.1"/>
    <property type="molecule type" value="Genomic_DNA"/>
</dbReference>
<dbReference type="Proteomes" id="UP000198724">
    <property type="component" value="Unassembled WGS sequence"/>
</dbReference>
<evidence type="ECO:0000313" key="4">
    <source>
        <dbReference type="Proteomes" id="UP000198724"/>
    </source>
</evidence>
<evidence type="ECO:0000256" key="2">
    <source>
        <dbReference type="SAM" id="SignalP"/>
    </source>
</evidence>
<feature type="coiled-coil region" evidence="1">
    <location>
        <begin position="166"/>
        <end position="214"/>
    </location>
</feature>
<feature type="chain" id="PRO_5011710290" description="DNA repair ATPase" evidence="2">
    <location>
        <begin position="20"/>
        <end position="234"/>
    </location>
</feature>